<dbReference type="SMART" id="SM00507">
    <property type="entry name" value="HNHc"/>
    <property type="match status" value="1"/>
</dbReference>
<dbReference type="Pfam" id="PF26348">
    <property type="entry name" value="SRA_ScoMcrA"/>
    <property type="match status" value="1"/>
</dbReference>
<dbReference type="EMBL" id="ATCL01000012">
    <property type="protein sequence ID" value="ERG68012.1"/>
    <property type="molecule type" value="Genomic_DNA"/>
</dbReference>
<dbReference type="GO" id="GO:0004519">
    <property type="term" value="F:endonuclease activity"/>
    <property type="evidence" value="ECO:0007669"/>
    <property type="project" value="InterPro"/>
</dbReference>
<evidence type="ECO:0000259" key="1">
    <source>
        <dbReference type="SMART" id="SM00507"/>
    </source>
</evidence>
<dbReference type="OrthoDB" id="9781481at2"/>
<protein>
    <recommendedName>
        <fullName evidence="1">HNH nuclease domain-containing protein</fullName>
    </recommendedName>
</protein>
<feature type="domain" description="HNH nuclease" evidence="1">
    <location>
        <begin position="188"/>
        <end position="246"/>
    </location>
</feature>
<dbReference type="Pfam" id="PF01844">
    <property type="entry name" value="HNH"/>
    <property type="match status" value="1"/>
</dbReference>
<dbReference type="CDD" id="cd00085">
    <property type="entry name" value="HNHc"/>
    <property type="match status" value="1"/>
</dbReference>
<dbReference type="GO" id="GO:0003676">
    <property type="term" value="F:nucleic acid binding"/>
    <property type="evidence" value="ECO:0007669"/>
    <property type="project" value="InterPro"/>
</dbReference>
<proteinExistence type="predicted"/>
<dbReference type="RefSeq" id="WP_021065772.1">
    <property type="nucleotide sequence ID" value="NZ_ATCL01000012.1"/>
</dbReference>
<comment type="caution">
    <text evidence="2">The sequence shown here is derived from an EMBL/GenBank/DDBJ whole genome shotgun (WGS) entry which is preliminary data.</text>
</comment>
<sequence length="271" mass="30230">MILVHSFEQGKLYRRSDLHDQFGGNRQRGISPSAKEAVIFIFSGESGGQYGYSDGWNEDNTVFTFTGEGQVGDQTFTMGNKALRDHISSSKDVFLFRASSNGLCKFDDQLTLLGYELKPALDRNGDSRTVISFMFEPLSKVIQSANEIVEDVRDQSLEELKQLALDDTSSENTSVQERKVKVRRRSEAVKAYARKRADGICEACEQPEPFNAKSGSALDVHHLYRLSDGGPDHPEHVAAVCPNCHARIHRGSDGVEYNQALINKILNKEQL</sequence>
<dbReference type="GO" id="GO:0008270">
    <property type="term" value="F:zinc ion binding"/>
    <property type="evidence" value="ECO:0007669"/>
    <property type="project" value="InterPro"/>
</dbReference>
<dbReference type="InterPro" id="IPR003615">
    <property type="entry name" value="HNH_nuc"/>
</dbReference>
<dbReference type="REBASE" id="70055">
    <property type="entry name" value="EpaRW2ORF12045P"/>
</dbReference>
<dbReference type="Gene3D" id="1.10.30.50">
    <property type="match status" value="1"/>
</dbReference>
<dbReference type="eggNOG" id="COG1403">
    <property type="taxonomic scope" value="Bacteria"/>
</dbReference>
<name>U1M029_9BACL</name>
<dbReference type="AlphaFoldDB" id="U1M029"/>
<dbReference type="PATRIC" id="fig|1345023.5.peg.613"/>
<organism evidence="2 3">
    <name type="scientific">Exiguobacterium chiriqhucha RW-2</name>
    <dbReference type="NCBI Taxonomy" id="1345023"/>
    <lineage>
        <taxon>Bacteria</taxon>
        <taxon>Bacillati</taxon>
        <taxon>Bacillota</taxon>
        <taxon>Bacilli</taxon>
        <taxon>Bacillales</taxon>
        <taxon>Bacillales Family XII. Incertae Sedis</taxon>
        <taxon>Exiguobacterium</taxon>
    </lineage>
</organism>
<gene>
    <name evidence="2" type="ORF">M467_12045</name>
</gene>
<dbReference type="Proteomes" id="UP000016464">
    <property type="component" value="Unassembled WGS sequence"/>
</dbReference>
<dbReference type="InterPro" id="IPR002711">
    <property type="entry name" value="HNH"/>
</dbReference>
<reference evidence="2 3" key="1">
    <citation type="journal article" date="2013" name="Genome Announc.">
        <title>Draft Genome Sequence of Exiguobacterium pavilionensis Strain RW-2, with Wide Thermal, Salinity, and pH Tolerance, Isolated from Modern Freshwater Microbialites.</title>
        <authorList>
            <person name="White R.A.III."/>
            <person name="Grassa C.J."/>
            <person name="Suttle C.A."/>
        </authorList>
    </citation>
    <scope>NUCLEOTIDE SEQUENCE [LARGE SCALE GENOMIC DNA]</scope>
    <source>
        <strain evidence="2 3">RW-2</strain>
    </source>
</reference>
<dbReference type="InterPro" id="IPR058712">
    <property type="entry name" value="SRA_ScoMcrA"/>
</dbReference>
<accession>U1M029</accession>
<evidence type="ECO:0000313" key="3">
    <source>
        <dbReference type="Proteomes" id="UP000016464"/>
    </source>
</evidence>
<evidence type="ECO:0000313" key="2">
    <source>
        <dbReference type="EMBL" id="ERG68012.1"/>
    </source>
</evidence>
<keyword evidence="3" id="KW-1185">Reference proteome</keyword>